<keyword evidence="5 9" id="KW-1133">Transmembrane helix</keyword>
<sequence length="111" mass="11948">MKYWLFLAIAIISEITATSSLKASAGFTRVIPSIVVVIGYALSFYFLSLTLKVIPIGIAYAIWAGLGIVLLALVGWVFYDQQLDTAALVGMSFIVAGVVIMNLFSKTVSHS</sequence>
<gene>
    <name evidence="10" type="ORF">ACFQ1Z_02990</name>
</gene>
<feature type="transmembrane region" description="Helical" evidence="9">
    <location>
        <begin position="58"/>
        <end position="79"/>
    </location>
</feature>
<feature type="transmembrane region" description="Helical" evidence="9">
    <location>
        <begin position="30"/>
        <end position="51"/>
    </location>
</feature>
<evidence type="ECO:0000256" key="8">
    <source>
        <dbReference type="RuleBase" id="RU003942"/>
    </source>
</evidence>
<keyword evidence="2" id="KW-0813">Transport</keyword>
<organism evidence="10 11">
    <name type="scientific">Methylophilus luteus</name>
    <dbReference type="NCBI Taxonomy" id="640108"/>
    <lineage>
        <taxon>Bacteria</taxon>
        <taxon>Pseudomonadati</taxon>
        <taxon>Pseudomonadota</taxon>
        <taxon>Betaproteobacteria</taxon>
        <taxon>Nitrosomonadales</taxon>
        <taxon>Methylophilaceae</taxon>
        <taxon>Methylophilus</taxon>
    </lineage>
</organism>
<dbReference type="Proteomes" id="UP001597128">
    <property type="component" value="Unassembled WGS sequence"/>
</dbReference>
<dbReference type="SUPFAM" id="SSF103481">
    <property type="entry name" value="Multidrug resistance efflux transporter EmrE"/>
    <property type="match status" value="1"/>
</dbReference>
<feature type="transmembrane region" description="Helical" evidence="9">
    <location>
        <begin position="85"/>
        <end position="104"/>
    </location>
</feature>
<evidence type="ECO:0000256" key="2">
    <source>
        <dbReference type="ARBA" id="ARBA00022448"/>
    </source>
</evidence>
<dbReference type="InterPro" id="IPR045324">
    <property type="entry name" value="Small_multidrug_res"/>
</dbReference>
<evidence type="ECO:0000256" key="1">
    <source>
        <dbReference type="ARBA" id="ARBA00004651"/>
    </source>
</evidence>
<evidence type="ECO:0000256" key="7">
    <source>
        <dbReference type="ARBA" id="ARBA00038032"/>
    </source>
</evidence>
<protein>
    <submittedName>
        <fullName evidence="10">DMT family transporter</fullName>
    </submittedName>
</protein>
<keyword evidence="11" id="KW-1185">Reference proteome</keyword>
<dbReference type="Gene3D" id="1.10.3730.20">
    <property type="match status" value="1"/>
</dbReference>
<evidence type="ECO:0000256" key="6">
    <source>
        <dbReference type="ARBA" id="ARBA00023136"/>
    </source>
</evidence>
<comment type="subcellular location">
    <subcellularLocation>
        <location evidence="1 8">Cell membrane</location>
        <topology evidence="1 8">Multi-pass membrane protein</topology>
    </subcellularLocation>
</comment>
<reference evidence="11" key="1">
    <citation type="journal article" date="2019" name="Int. J. Syst. Evol. Microbiol.">
        <title>The Global Catalogue of Microorganisms (GCM) 10K type strain sequencing project: providing services to taxonomists for standard genome sequencing and annotation.</title>
        <authorList>
            <consortium name="The Broad Institute Genomics Platform"/>
            <consortium name="The Broad Institute Genome Sequencing Center for Infectious Disease"/>
            <person name="Wu L."/>
            <person name="Ma J."/>
        </authorList>
    </citation>
    <scope>NUCLEOTIDE SEQUENCE [LARGE SCALE GENOMIC DNA]</scope>
    <source>
        <strain evidence="11">CCUG 58412</strain>
    </source>
</reference>
<dbReference type="InterPro" id="IPR000390">
    <property type="entry name" value="Small_drug/metabolite_transptr"/>
</dbReference>
<dbReference type="PANTHER" id="PTHR30561">
    <property type="entry name" value="SMR FAMILY PROTON-DEPENDENT DRUG EFFLUX TRANSPORTER SUGE"/>
    <property type="match status" value="1"/>
</dbReference>
<keyword evidence="6 9" id="KW-0472">Membrane</keyword>
<dbReference type="Pfam" id="PF00893">
    <property type="entry name" value="Multi_Drug_Res"/>
    <property type="match status" value="1"/>
</dbReference>
<dbReference type="EMBL" id="JBHTKB010000001">
    <property type="protein sequence ID" value="MFD0912505.1"/>
    <property type="molecule type" value="Genomic_DNA"/>
</dbReference>
<keyword evidence="3" id="KW-1003">Cell membrane</keyword>
<accession>A0ABW3F2P9</accession>
<evidence type="ECO:0000313" key="10">
    <source>
        <dbReference type="EMBL" id="MFD0912505.1"/>
    </source>
</evidence>
<proteinExistence type="inferred from homology"/>
<evidence type="ECO:0000256" key="4">
    <source>
        <dbReference type="ARBA" id="ARBA00022692"/>
    </source>
</evidence>
<dbReference type="RefSeq" id="WP_379055502.1">
    <property type="nucleotide sequence ID" value="NZ_JBHTKB010000001.1"/>
</dbReference>
<dbReference type="PANTHER" id="PTHR30561:SF1">
    <property type="entry name" value="MULTIDRUG TRANSPORTER EMRE"/>
    <property type="match status" value="1"/>
</dbReference>
<evidence type="ECO:0000256" key="9">
    <source>
        <dbReference type="SAM" id="Phobius"/>
    </source>
</evidence>
<dbReference type="InterPro" id="IPR037185">
    <property type="entry name" value="EmrE-like"/>
</dbReference>
<evidence type="ECO:0000256" key="5">
    <source>
        <dbReference type="ARBA" id="ARBA00022989"/>
    </source>
</evidence>
<evidence type="ECO:0000256" key="3">
    <source>
        <dbReference type="ARBA" id="ARBA00022475"/>
    </source>
</evidence>
<comment type="similarity">
    <text evidence="7 8">Belongs to the drug/metabolite transporter (DMT) superfamily. Small multidrug resistance (SMR) (TC 2.A.7.1) family.</text>
</comment>
<evidence type="ECO:0000313" key="11">
    <source>
        <dbReference type="Proteomes" id="UP001597128"/>
    </source>
</evidence>
<name>A0ABW3F2P9_9PROT</name>
<keyword evidence="4 8" id="KW-0812">Transmembrane</keyword>
<comment type="caution">
    <text evidence="10">The sequence shown here is derived from an EMBL/GenBank/DDBJ whole genome shotgun (WGS) entry which is preliminary data.</text>
</comment>